<keyword evidence="5 11" id="KW-0679">Respiratory chain</keyword>
<keyword evidence="12" id="KW-0830">Ubiquinone</keyword>
<dbReference type="AlphaFoldDB" id="A0A087TPT0"/>
<dbReference type="OMA" id="KNASRCA"/>
<proteinExistence type="inferred from homology"/>
<keyword evidence="8 11" id="KW-0249">Electron transport</keyword>
<evidence type="ECO:0000313" key="12">
    <source>
        <dbReference type="EMBL" id="KFM67119.1"/>
    </source>
</evidence>
<evidence type="ECO:0000256" key="10">
    <source>
        <dbReference type="ARBA" id="ARBA00023136"/>
    </source>
</evidence>
<protein>
    <recommendedName>
        <fullName evidence="3 11">NADH dehydrogenase [ubiquinone] iron-sulfur protein 4, mitochondrial</fullName>
    </recommendedName>
</protein>
<dbReference type="GO" id="GO:0005743">
    <property type="term" value="C:mitochondrial inner membrane"/>
    <property type="evidence" value="ECO:0007669"/>
    <property type="project" value="UniProtKB-SubCell"/>
</dbReference>
<reference evidence="12 13" key="1">
    <citation type="submission" date="2013-11" db="EMBL/GenBank/DDBJ databases">
        <title>Genome sequencing of Stegodyphus mimosarum.</title>
        <authorList>
            <person name="Bechsgaard J."/>
        </authorList>
    </citation>
    <scope>NUCLEOTIDE SEQUENCE [LARGE SCALE GENOMIC DNA]</scope>
</reference>
<dbReference type="InterPro" id="IPR038532">
    <property type="entry name" value="NDUFS4-like_sf"/>
</dbReference>
<name>A0A087TPT0_STEMI</name>
<dbReference type="Proteomes" id="UP000054359">
    <property type="component" value="Unassembled WGS sequence"/>
</dbReference>
<evidence type="ECO:0000256" key="9">
    <source>
        <dbReference type="ARBA" id="ARBA00023128"/>
    </source>
</evidence>
<evidence type="ECO:0000256" key="5">
    <source>
        <dbReference type="ARBA" id="ARBA00022660"/>
    </source>
</evidence>
<dbReference type="Gene3D" id="3.30.160.190">
    <property type="entry name" value="atu1810 like domain"/>
    <property type="match status" value="1"/>
</dbReference>
<keyword evidence="7 11" id="KW-0809">Transit peptide</keyword>
<dbReference type="PANTHER" id="PTHR12219">
    <property type="entry name" value="NADH-UBIQUINONE OXIDOREDUCTASE"/>
    <property type="match status" value="1"/>
</dbReference>
<dbReference type="FunFam" id="3.30.160.190:FF:000001">
    <property type="entry name" value="NADH-ubiquinone oxidoreductase 21 kDa subunit mitochondrial"/>
    <property type="match status" value="1"/>
</dbReference>
<gene>
    <name evidence="12" type="ORF">X975_14950</name>
</gene>
<dbReference type="STRING" id="407821.A0A087TPT0"/>
<comment type="function">
    <text evidence="1 11">Accessory subunit of the mitochondrial membrane respiratory chain NADH dehydrogenase (Complex I), that is believed not to be involved in catalysis. Complex I functions in the transfer of electrons from NADH to the respiratory chain. The immediate electron acceptor for the enzyme is believed to be ubiquinone.</text>
</comment>
<accession>A0A087TPT0</accession>
<keyword evidence="9 11" id="KW-0496">Mitochondrion</keyword>
<comment type="similarity">
    <text evidence="2 11">Belongs to the complex I NDUFS4 subunit family.</text>
</comment>
<dbReference type="Pfam" id="PF04800">
    <property type="entry name" value="NDUS4"/>
    <property type="match status" value="1"/>
</dbReference>
<keyword evidence="10 11" id="KW-0472">Membrane</keyword>
<evidence type="ECO:0000256" key="3">
    <source>
        <dbReference type="ARBA" id="ARBA00015796"/>
    </source>
</evidence>
<dbReference type="InterPro" id="IPR006885">
    <property type="entry name" value="NADH_UbQ_FeS_4_mit-like"/>
</dbReference>
<evidence type="ECO:0000256" key="6">
    <source>
        <dbReference type="ARBA" id="ARBA00022792"/>
    </source>
</evidence>
<evidence type="ECO:0000256" key="4">
    <source>
        <dbReference type="ARBA" id="ARBA00022448"/>
    </source>
</evidence>
<dbReference type="EMBL" id="KK116223">
    <property type="protein sequence ID" value="KFM67119.1"/>
    <property type="molecule type" value="Genomic_DNA"/>
</dbReference>
<dbReference type="PANTHER" id="PTHR12219:SF8">
    <property type="entry name" value="NADH DEHYDROGENASE [UBIQUINONE] IRON-SULFUR PROTEIN 4, MITOCHONDRIAL"/>
    <property type="match status" value="1"/>
</dbReference>
<organism evidence="12 13">
    <name type="scientific">Stegodyphus mimosarum</name>
    <name type="common">African social velvet spider</name>
    <dbReference type="NCBI Taxonomy" id="407821"/>
    <lineage>
        <taxon>Eukaryota</taxon>
        <taxon>Metazoa</taxon>
        <taxon>Ecdysozoa</taxon>
        <taxon>Arthropoda</taxon>
        <taxon>Chelicerata</taxon>
        <taxon>Arachnida</taxon>
        <taxon>Araneae</taxon>
        <taxon>Araneomorphae</taxon>
        <taxon>Entelegynae</taxon>
        <taxon>Eresoidea</taxon>
        <taxon>Eresidae</taxon>
        <taxon>Stegodyphus</taxon>
    </lineage>
</organism>
<keyword evidence="4 11" id="KW-0813">Transport</keyword>
<sequence length="166" mass="19263">MAKIVFTEMYPILRNSLIISNRKWFSTSALMSYEKKNEPEIKDVKATIMDPVEKEEQRKLQQNITVPASSDISSVTGVPEEHIRTRLVRIFKPAKNPMQSGTFNTRKWKMEFETRQRWENPLMGWSSTGDPLSNLNVQFSSKEEAIAFCEKNGWPYYIEESAPVKP</sequence>
<evidence type="ECO:0000313" key="13">
    <source>
        <dbReference type="Proteomes" id="UP000054359"/>
    </source>
</evidence>
<evidence type="ECO:0000256" key="1">
    <source>
        <dbReference type="ARBA" id="ARBA00003195"/>
    </source>
</evidence>
<evidence type="ECO:0000256" key="7">
    <source>
        <dbReference type="ARBA" id="ARBA00022946"/>
    </source>
</evidence>
<keyword evidence="13" id="KW-1185">Reference proteome</keyword>
<keyword evidence="6 11" id="KW-0999">Mitochondrion inner membrane</keyword>
<dbReference type="OrthoDB" id="3089at2759"/>
<feature type="non-terminal residue" evidence="12">
    <location>
        <position position="166"/>
    </location>
</feature>
<evidence type="ECO:0000256" key="11">
    <source>
        <dbReference type="RuleBase" id="RU367010"/>
    </source>
</evidence>
<evidence type="ECO:0000256" key="8">
    <source>
        <dbReference type="ARBA" id="ARBA00022982"/>
    </source>
</evidence>
<dbReference type="GO" id="GO:0022900">
    <property type="term" value="P:electron transport chain"/>
    <property type="evidence" value="ECO:0007669"/>
    <property type="project" value="InterPro"/>
</dbReference>
<evidence type="ECO:0000256" key="2">
    <source>
        <dbReference type="ARBA" id="ARBA00005882"/>
    </source>
</evidence>
<comment type="subcellular location">
    <subcellularLocation>
        <location evidence="11">Mitochondrion inner membrane</location>
        <topology evidence="11">Peripheral membrane protein</topology>
        <orientation evidence="11">Matrix side</orientation>
    </subcellularLocation>
</comment>